<dbReference type="EMBL" id="DVMJ01000113">
    <property type="protein sequence ID" value="HIU14772.1"/>
    <property type="molecule type" value="Genomic_DNA"/>
</dbReference>
<proteinExistence type="predicted"/>
<reference evidence="2" key="1">
    <citation type="submission" date="2020-10" db="EMBL/GenBank/DDBJ databases">
        <authorList>
            <person name="Gilroy R."/>
        </authorList>
    </citation>
    <scope>NUCLEOTIDE SEQUENCE</scope>
    <source>
        <strain evidence="2">CHK195-11698</strain>
    </source>
</reference>
<organism evidence="2 3">
    <name type="scientific">Candidatus Fimiplasma intestinipullorum</name>
    <dbReference type="NCBI Taxonomy" id="2840825"/>
    <lineage>
        <taxon>Bacteria</taxon>
        <taxon>Bacillati</taxon>
        <taxon>Bacillota</taxon>
        <taxon>Clostridia</taxon>
        <taxon>Eubacteriales</taxon>
        <taxon>Candidatus Fimiplasma</taxon>
    </lineage>
</organism>
<feature type="transmembrane region" description="Helical" evidence="1">
    <location>
        <begin position="149"/>
        <end position="170"/>
    </location>
</feature>
<dbReference type="AlphaFoldDB" id="A0A9D1L278"/>
<gene>
    <name evidence="2" type="ORF">IAD15_12030</name>
</gene>
<accession>A0A9D1L278</accession>
<keyword evidence="1" id="KW-0472">Membrane</keyword>
<keyword evidence="1" id="KW-1133">Transmembrane helix</keyword>
<reference evidence="2" key="2">
    <citation type="journal article" date="2021" name="PeerJ">
        <title>Extensive microbial diversity within the chicken gut microbiome revealed by metagenomics and culture.</title>
        <authorList>
            <person name="Gilroy R."/>
            <person name="Ravi A."/>
            <person name="Getino M."/>
            <person name="Pursley I."/>
            <person name="Horton D.L."/>
            <person name="Alikhan N.F."/>
            <person name="Baker D."/>
            <person name="Gharbi K."/>
            <person name="Hall N."/>
            <person name="Watson M."/>
            <person name="Adriaenssens E.M."/>
            <person name="Foster-Nyarko E."/>
            <person name="Jarju S."/>
            <person name="Secka A."/>
            <person name="Antonio M."/>
            <person name="Oren A."/>
            <person name="Chaudhuri R.R."/>
            <person name="La Ragione R."/>
            <person name="Hildebrand F."/>
            <person name="Pallen M.J."/>
        </authorList>
    </citation>
    <scope>NUCLEOTIDE SEQUENCE</scope>
    <source>
        <strain evidence="2">CHK195-11698</strain>
    </source>
</reference>
<evidence type="ECO:0000313" key="2">
    <source>
        <dbReference type="EMBL" id="HIU14772.1"/>
    </source>
</evidence>
<evidence type="ECO:0000313" key="3">
    <source>
        <dbReference type="Proteomes" id="UP000824175"/>
    </source>
</evidence>
<keyword evidence="1" id="KW-0812">Transmembrane</keyword>
<evidence type="ECO:0000256" key="1">
    <source>
        <dbReference type="SAM" id="Phobius"/>
    </source>
</evidence>
<comment type="caution">
    <text evidence="2">The sequence shown here is derived from an EMBL/GenBank/DDBJ whole genome shotgun (WGS) entry which is preliminary data.</text>
</comment>
<feature type="transmembrane region" description="Helical" evidence="1">
    <location>
        <begin position="6"/>
        <end position="29"/>
    </location>
</feature>
<dbReference type="Proteomes" id="UP000824175">
    <property type="component" value="Unassembled WGS sequence"/>
</dbReference>
<protein>
    <submittedName>
        <fullName evidence="2">DUF3592 domain-containing protein</fullName>
    </submittedName>
</protein>
<name>A0A9D1L278_9FIRM</name>
<sequence length="172" mass="19997">MSEIQIIKLVFGLFLGIGGAVLILLAFPLGYRYLIQEKRCTAKIMGIVHHYRAELPVVIYQVNGRTYRVKGPEYQLYVTTSRQGPFQKNRRVSKEKGQILFTHETSNAFAAQHRSGLEERYPLHSEIPVYYDPQNPQLAYVLRYCNKKWLFYLMFGTGLATWILDCIIQFTL</sequence>